<name>A0A4U0EYU5_9FLAO</name>
<protein>
    <submittedName>
        <fullName evidence="2">Uncharacterized protein</fullName>
    </submittedName>
</protein>
<keyword evidence="1" id="KW-1133">Transmembrane helix</keyword>
<evidence type="ECO:0000313" key="3">
    <source>
        <dbReference type="Proteomes" id="UP000307657"/>
    </source>
</evidence>
<evidence type="ECO:0000313" key="2">
    <source>
        <dbReference type="EMBL" id="TJY37088.1"/>
    </source>
</evidence>
<dbReference type="RefSeq" id="WP_136841235.1">
    <property type="nucleotide sequence ID" value="NZ_SUPL01000002.1"/>
</dbReference>
<gene>
    <name evidence="2" type="ORF">E5167_03840</name>
</gene>
<dbReference type="Proteomes" id="UP000307657">
    <property type="component" value="Unassembled WGS sequence"/>
</dbReference>
<keyword evidence="1" id="KW-0812">Transmembrane</keyword>
<evidence type="ECO:0000256" key="1">
    <source>
        <dbReference type="SAM" id="Phobius"/>
    </source>
</evidence>
<reference evidence="2 3" key="1">
    <citation type="submission" date="2019-04" db="EMBL/GenBank/DDBJ databases">
        <title>Lacinutrix sp. nov., isolated from marine water.</title>
        <authorList>
            <person name="Kim W."/>
        </authorList>
    </citation>
    <scope>NUCLEOTIDE SEQUENCE [LARGE SCALE GENOMIC DNA]</scope>
    <source>
        <strain evidence="2 3">CAU 1491</strain>
    </source>
</reference>
<feature type="transmembrane region" description="Helical" evidence="1">
    <location>
        <begin position="12"/>
        <end position="29"/>
    </location>
</feature>
<feature type="transmembrane region" description="Helical" evidence="1">
    <location>
        <begin position="561"/>
        <end position="577"/>
    </location>
</feature>
<feature type="transmembrane region" description="Helical" evidence="1">
    <location>
        <begin position="41"/>
        <end position="59"/>
    </location>
</feature>
<comment type="caution">
    <text evidence="2">The sequence shown here is derived from an EMBL/GenBank/DDBJ whole genome shotgun (WGS) entry which is preliminary data.</text>
</comment>
<keyword evidence="3" id="KW-1185">Reference proteome</keyword>
<organism evidence="2 3">
    <name type="scientific">Pontimicrobium aquaticum</name>
    <dbReference type="NCBI Taxonomy" id="2565367"/>
    <lineage>
        <taxon>Bacteria</taxon>
        <taxon>Pseudomonadati</taxon>
        <taxon>Bacteroidota</taxon>
        <taxon>Flavobacteriia</taxon>
        <taxon>Flavobacteriales</taxon>
        <taxon>Flavobacteriaceae</taxon>
        <taxon>Pontimicrobium</taxon>
    </lineage>
</organism>
<dbReference type="OrthoDB" id="980086at2"/>
<dbReference type="AlphaFoldDB" id="A0A4U0EYU5"/>
<accession>A0A4U0EYU5</accession>
<keyword evidence="1" id="KW-0472">Membrane</keyword>
<proteinExistence type="predicted"/>
<dbReference type="EMBL" id="SUPL01000002">
    <property type="protein sequence ID" value="TJY37088.1"/>
    <property type="molecule type" value="Genomic_DNA"/>
</dbReference>
<sequence>MINSVSFINNEWLWQIIGVTLIVWLVFIWKERVKLKKRRFYINSTISLLALASLALIALKPTIENSGKSFKAVILTSGFMDTQLDSLKKAYKKLKVYNYEENQTLIPQNEIPETAFILGNGLQHYDLWQLDSVNTIYIGGNTPKGISKFNYVANKTVRNDMLFNGKYNQPTKGHKLLLEDSAGRVLDSITLTNETSQEFQLSTTLKVEGTFVYQLVEKDSVDNVIKKEPLPLTVKEQQLLNILIINATPSFETKYLKNYLAEAGHNVLVRSRLTKDRYKYEYFNMDNKPTVRFTQEQLKPFDVVIIDVLSINGLTKNERNAFEASIKEYGLGMFIQSEVSLFNSRSRWYSFNFISNSKNNASLEISPKNTISKYPFVFKNDIAIESILNDNSNIVSGYKRLGIGRIGTSVLQNTYELQLKGEIDVYKQLWAKTIESISKKETPSIEWNSKSKLAYINEPFSFELRTTNNNPLIETTSYQIPIKRSIDIKDLWTGITYPKNEGWNTLKTQQDTTKVFQYYAINNSQWQTLKAVSTITSNKKHFRTNKLNTVKSNTANSTINPLWFFMVFVLSIGYLWLEPKM</sequence>